<dbReference type="SUPFAM" id="SSF46785">
    <property type="entry name" value="Winged helix' DNA-binding domain"/>
    <property type="match status" value="1"/>
</dbReference>
<keyword evidence="3" id="KW-1185">Reference proteome</keyword>
<dbReference type="Pfam" id="PF01047">
    <property type="entry name" value="MarR"/>
    <property type="match status" value="1"/>
</dbReference>
<dbReference type="PRINTS" id="PR00598">
    <property type="entry name" value="HTHMARR"/>
</dbReference>
<dbReference type="InterPro" id="IPR036390">
    <property type="entry name" value="WH_DNA-bd_sf"/>
</dbReference>
<dbReference type="EMBL" id="JAMTCK010000016">
    <property type="protein sequence ID" value="MCP2169025.1"/>
    <property type="molecule type" value="Genomic_DNA"/>
</dbReference>
<accession>A0AAE3KIZ6</accession>
<dbReference type="InterPro" id="IPR000835">
    <property type="entry name" value="HTH_MarR-typ"/>
</dbReference>
<evidence type="ECO:0000313" key="3">
    <source>
        <dbReference type="Proteomes" id="UP001206128"/>
    </source>
</evidence>
<protein>
    <submittedName>
        <fullName evidence="2">Transcriptional regulator, MarR family</fullName>
    </submittedName>
</protein>
<dbReference type="GO" id="GO:0006950">
    <property type="term" value="P:response to stress"/>
    <property type="evidence" value="ECO:0007669"/>
    <property type="project" value="TreeGrafter"/>
</dbReference>
<sequence>MAEQTRWLTEREQRAWLAFLAMERLLDEALDRQLQRDAGMSHAYYRILAILSAAPNHTLRMSELAEQDRASQSRLTHAINRLEQAGWVRREKGATDRRVVHAQLTEAGYEVLRQTAPGHVEAVRANLFDQLSEEQVDQLRNICEAVLTKLEADHGPARVPRRD</sequence>
<name>A0AAE3KIZ6_9PSEU</name>
<dbReference type="Gene3D" id="1.10.10.10">
    <property type="entry name" value="Winged helix-like DNA-binding domain superfamily/Winged helix DNA-binding domain"/>
    <property type="match status" value="1"/>
</dbReference>
<dbReference type="PANTHER" id="PTHR33164">
    <property type="entry name" value="TRANSCRIPTIONAL REGULATOR, MARR FAMILY"/>
    <property type="match status" value="1"/>
</dbReference>
<feature type="domain" description="HTH marR-type" evidence="1">
    <location>
        <begin position="1"/>
        <end position="148"/>
    </location>
</feature>
<dbReference type="PANTHER" id="PTHR33164:SF99">
    <property type="entry name" value="MARR FAMILY REGULATORY PROTEIN"/>
    <property type="match status" value="1"/>
</dbReference>
<dbReference type="PROSITE" id="PS50995">
    <property type="entry name" value="HTH_MARR_2"/>
    <property type="match status" value="1"/>
</dbReference>
<dbReference type="GO" id="GO:0003700">
    <property type="term" value="F:DNA-binding transcription factor activity"/>
    <property type="evidence" value="ECO:0007669"/>
    <property type="project" value="InterPro"/>
</dbReference>
<reference evidence="2" key="1">
    <citation type="submission" date="2022-06" db="EMBL/GenBank/DDBJ databases">
        <title>Genomic Encyclopedia of Archaeal and Bacterial Type Strains, Phase II (KMG-II): from individual species to whole genera.</title>
        <authorList>
            <person name="Goeker M."/>
        </authorList>
    </citation>
    <scope>NUCLEOTIDE SEQUENCE</scope>
    <source>
        <strain evidence="2">DSM 43935</strain>
    </source>
</reference>
<dbReference type="AlphaFoldDB" id="A0AAE3KIZ6"/>
<organism evidence="2 3">
    <name type="scientific">Goodfellowiella coeruleoviolacea</name>
    <dbReference type="NCBI Taxonomy" id="334858"/>
    <lineage>
        <taxon>Bacteria</taxon>
        <taxon>Bacillati</taxon>
        <taxon>Actinomycetota</taxon>
        <taxon>Actinomycetes</taxon>
        <taxon>Pseudonocardiales</taxon>
        <taxon>Pseudonocardiaceae</taxon>
        <taxon>Goodfellowiella</taxon>
    </lineage>
</organism>
<evidence type="ECO:0000259" key="1">
    <source>
        <dbReference type="PROSITE" id="PS50995"/>
    </source>
</evidence>
<dbReference type="InterPro" id="IPR039422">
    <property type="entry name" value="MarR/SlyA-like"/>
</dbReference>
<dbReference type="SMART" id="SM00347">
    <property type="entry name" value="HTH_MARR"/>
    <property type="match status" value="1"/>
</dbReference>
<dbReference type="RefSeq" id="WP_253777379.1">
    <property type="nucleotide sequence ID" value="NZ_JAMTCK010000016.1"/>
</dbReference>
<comment type="caution">
    <text evidence="2">The sequence shown here is derived from an EMBL/GenBank/DDBJ whole genome shotgun (WGS) entry which is preliminary data.</text>
</comment>
<evidence type="ECO:0000313" key="2">
    <source>
        <dbReference type="EMBL" id="MCP2169025.1"/>
    </source>
</evidence>
<dbReference type="Proteomes" id="UP001206128">
    <property type="component" value="Unassembled WGS sequence"/>
</dbReference>
<proteinExistence type="predicted"/>
<dbReference type="InterPro" id="IPR036388">
    <property type="entry name" value="WH-like_DNA-bd_sf"/>
</dbReference>
<gene>
    <name evidence="2" type="ORF">LX83_005905</name>
</gene>